<dbReference type="Proteomes" id="UP000054995">
    <property type="component" value="Unassembled WGS sequence"/>
</dbReference>
<keyword evidence="2" id="KW-1185">Reference proteome</keyword>
<comment type="caution">
    <text evidence="1">The sequence shown here is derived from an EMBL/GenBank/DDBJ whole genome shotgun (WGS) entry which is preliminary data.</text>
</comment>
<reference evidence="1 2" key="1">
    <citation type="submission" date="2015-01" db="EMBL/GenBank/DDBJ databases">
        <title>Evolution of Trichinella species and genotypes.</title>
        <authorList>
            <person name="Korhonen P.K."/>
            <person name="Edoardo P."/>
            <person name="Giuseppe L.R."/>
            <person name="Gasser R.B."/>
        </authorList>
    </citation>
    <scope>NUCLEOTIDE SEQUENCE [LARGE SCALE GENOMIC DNA]</scope>
    <source>
        <strain evidence="1">ISS470</strain>
    </source>
</reference>
<evidence type="ECO:0000313" key="2">
    <source>
        <dbReference type="Proteomes" id="UP000054995"/>
    </source>
</evidence>
<accession>A0A0V1DT09</accession>
<dbReference type="EMBL" id="JYDT01001478">
    <property type="protein sequence ID" value="KRY64555.1"/>
    <property type="molecule type" value="Genomic_DNA"/>
</dbReference>
<name>A0A0V1DT09_TRIPS</name>
<dbReference type="AlphaFoldDB" id="A0A0V1DT09"/>
<sequence>MLTKTFFIEINYMKKAKRECWDTICIDFDVDNVLRSALHA</sequence>
<proteinExistence type="predicted"/>
<gene>
    <name evidence="1" type="ORF">T4D_3729</name>
</gene>
<evidence type="ECO:0000313" key="1">
    <source>
        <dbReference type="EMBL" id="KRY64555.1"/>
    </source>
</evidence>
<protein>
    <submittedName>
        <fullName evidence="1">Uncharacterized protein</fullName>
    </submittedName>
</protein>
<organism evidence="1 2">
    <name type="scientific">Trichinella pseudospiralis</name>
    <name type="common">Parasitic roundworm</name>
    <dbReference type="NCBI Taxonomy" id="6337"/>
    <lineage>
        <taxon>Eukaryota</taxon>
        <taxon>Metazoa</taxon>
        <taxon>Ecdysozoa</taxon>
        <taxon>Nematoda</taxon>
        <taxon>Enoplea</taxon>
        <taxon>Dorylaimia</taxon>
        <taxon>Trichinellida</taxon>
        <taxon>Trichinellidae</taxon>
        <taxon>Trichinella</taxon>
    </lineage>
</organism>